<keyword evidence="3" id="KW-1185">Reference proteome</keyword>
<dbReference type="EMBL" id="MU404351">
    <property type="protein sequence ID" value="KAI1616301.1"/>
    <property type="molecule type" value="Genomic_DNA"/>
</dbReference>
<evidence type="ECO:0000313" key="3">
    <source>
        <dbReference type="Proteomes" id="UP001203852"/>
    </source>
</evidence>
<keyword evidence="1" id="KW-0732">Signal</keyword>
<feature type="chain" id="PRO_5042889351" evidence="1">
    <location>
        <begin position="20"/>
        <end position="111"/>
    </location>
</feature>
<dbReference type="AlphaFoldDB" id="A0AAN6E147"/>
<reference evidence="2" key="1">
    <citation type="journal article" date="2022" name="bioRxiv">
        <title>Deciphering the potential niche of two novel black yeast fungi from a biological soil crust based on their genomes, phenotypes, and melanin regulation.</title>
        <authorList>
            <consortium name="DOE Joint Genome Institute"/>
            <person name="Carr E.C."/>
            <person name="Barton Q."/>
            <person name="Grambo S."/>
            <person name="Sullivan M."/>
            <person name="Renfro C.M."/>
            <person name="Kuo A."/>
            <person name="Pangilinan J."/>
            <person name="Lipzen A."/>
            <person name="Keymanesh K."/>
            <person name="Savage E."/>
            <person name="Barry K."/>
            <person name="Grigoriev I.V."/>
            <person name="Riekhof W.R."/>
            <person name="Harris S.S."/>
        </authorList>
    </citation>
    <scope>NUCLEOTIDE SEQUENCE</scope>
    <source>
        <strain evidence="2">JF 03-4F</strain>
    </source>
</reference>
<organism evidence="2 3">
    <name type="scientific">Exophiala viscosa</name>
    <dbReference type="NCBI Taxonomy" id="2486360"/>
    <lineage>
        <taxon>Eukaryota</taxon>
        <taxon>Fungi</taxon>
        <taxon>Dikarya</taxon>
        <taxon>Ascomycota</taxon>
        <taxon>Pezizomycotina</taxon>
        <taxon>Eurotiomycetes</taxon>
        <taxon>Chaetothyriomycetidae</taxon>
        <taxon>Chaetothyriales</taxon>
        <taxon>Herpotrichiellaceae</taxon>
        <taxon>Exophiala</taxon>
    </lineage>
</organism>
<comment type="caution">
    <text evidence="2">The sequence shown here is derived from an EMBL/GenBank/DDBJ whole genome shotgun (WGS) entry which is preliminary data.</text>
</comment>
<proteinExistence type="predicted"/>
<sequence>MLMLVRIFVLIMNTSPGHQAFLWRVGEWGQITQVTSCPKEKMEQYCQHRQGNQGVELQGESTFGPFMGKEQIACQAEHAAAMSLNEVTAVVLTSYLMKRHPRFSNMLHLFC</sequence>
<gene>
    <name evidence="2" type="ORF">EDD36DRAFT_131820</name>
</gene>
<protein>
    <submittedName>
        <fullName evidence="2">Uncharacterized protein</fullName>
    </submittedName>
</protein>
<name>A0AAN6E147_9EURO</name>
<evidence type="ECO:0000313" key="2">
    <source>
        <dbReference type="EMBL" id="KAI1616301.1"/>
    </source>
</evidence>
<dbReference type="Proteomes" id="UP001203852">
    <property type="component" value="Unassembled WGS sequence"/>
</dbReference>
<evidence type="ECO:0000256" key="1">
    <source>
        <dbReference type="SAM" id="SignalP"/>
    </source>
</evidence>
<feature type="signal peptide" evidence="1">
    <location>
        <begin position="1"/>
        <end position="19"/>
    </location>
</feature>
<accession>A0AAN6E147</accession>